<dbReference type="SUPFAM" id="SSF48371">
    <property type="entry name" value="ARM repeat"/>
    <property type="match status" value="1"/>
</dbReference>
<dbReference type="Proteomes" id="UP000299084">
    <property type="component" value="Unassembled WGS sequence"/>
</dbReference>
<dbReference type="InterPro" id="IPR045206">
    <property type="entry name" value="Maestro_heat-like_prot"/>
</dbReference>
<keyword evidence="3" id="KW-1185">Reference proteome</keyword>
<sequence length="367" mass="41335">MEPSVPPCLPLPSDRAMAHYDCEVKAVLGQAVIFLKSPEERDNIVAILIITEFLNGQELTQYMSRKTMDNFLSLGLNNPNQLVRAMSLKGLSSILLQPKKVVLLRNRLAVLLDSFLKPEPKDLLGLMEILGDILHRLGTQGVGAISLKIAQHLLQLFENEKEGVRGGAIFLYGDVIYSGGKKFRQALKSHAFQALVPLLFHLADSCPDVVMKAKLTFLRCAVLLRWEFRKELFGKLAWGRGLGAENDILIYMVESNFGNYHQFLMRALVYLVSPDRHLKLVAMKFIGGLLQDYFADLCFCLKKDDVSTLRKSPRQAAPPQSHPRGCAVRPRVSAADLELLKQDPDSESRKFYKIFFEDVVELSQYVT</sequence>
<dbReference type="AlphaFoldDB" id="A0A5N4CGP6"/>
<evidence type="ECO:0000313" key="3">
    <source>
        <dbReference type="Proteomes" id="UP000299084"/>
    </source>
</evidence>
<dbReference type="InterPro" id="IPR011989">
    <property type="entry name" value="ARM-like"/>
</dbReference>
<proteinExistence type="predicted"/>
<accession>A0A5N4CGP6</accession>
<gene>
    <name evidence="2" type="ORF">Cadr_000022905</name>
</gene>
<dbReference type="PANTHER" id="PTHR23120">
    <property type="entry name" value="MAESTRO-RELATED HEAT DOMAIN-CONTAINING"/>
    <property type="match status" value="1"/>
</dbReference>
<comment type="caution">
    <text evidence="2">The sequence shown here is derived from an EMBL/GenBank/DDBJ whole genome shotgun (WGS) entry which is preliminary data.</text>
</comment>
<protein>
    <submittedName>
        <fullName evidence="2">Maestro heat-like repeat family member 5</fullName>
    </submittedName>
</protein>
<dbReference type="InterPro" id="IPR055406">
    <property type="entry name" value="HEAT_Maestro"/>
</dbReference>
<dbReference type="EMBL" id="JWIN03000025">
    <property type="protein sequence ID" value="KAB1257950.1"/>
    <property type="molecule type" value="Genomic_DNA"/>
</dbReference>
<evidence type="ECO:0000259" key="1">
    <source>
        <dbReference type="Pfam" id="PF23227"/>
    </source>
</evidence>
<evidence type="ECO:0000313" key="2">
    <source>
        <dbReference type="EMBL" id="KAB1257950.1"/>
    </source>
</evidence>
<dbReference type="PANTHER" id="PTHR23120:SF3">
    <property type="entry name" value="MAESTRO HEAT-LIKE REPEAT FAMILY MEMBER 4"/>
    <property type="match status" value="1"/>
</dbReference>
<dbReference type="GO" id="GO:0005794">
    <property type="term" value="C:Golgi apparatus"/>
    <property type="evidence" value="ECO:0007669"/>
    <property type="project" value="TreeGrafter"/>
</dbReference>
<dbReference type="InterPro" id="IPR016024">
    <property type="entry name" value="ARM-type_fold"/>
</dbReference>
<reference evidence="2 3" key="1">
    <citation type="journal article" date="2019" name="Mol. Ecol. Resour.">
        <title>Improving Illumina assemblies with Hi-C and long reads: an example with the North African dromedary.</title>
        <authorList>
            <person name="Elbers J.P."/>
            <person name="Rogers M.F."/>
            <person name="Perelman P.L."/>
            <person name="Proskuryakova A.A."/>
            <person name="Serdyukova N.A."/>
            <person name="Johnson W.E."/>
            <person name="Horin P."/>
            <person name="Corander J."/>
            <person name="Murphy D."/>
            <person name="Burger P.A."/>
        </authorList>
    </citation>
    <scope>NUCLEOTIDE SEQUENCE [LARGE SCALE GENOMIC DNA]</scope>
    <source>
        <strain evidence="2">Drom800</strain>
        <tissue evidence="2">Blood</tissue>
    </source>
</reference>
<dbReference type="Pfam" id="PF23227">
    <property type="entry name" value="HEAT_MROH2B_C"/>
    <property type="match status" value="1"/>
</dbReference>
<organism evidence="2 3">
    <name type="scientific">Camelus dromedarius</name>
    <name type="common">Dromedary</name>
    <name type="synonym">Arabian camel</name>
    <dbReference type="NCBI Taxonomy" id="9838"/>
    <lineage>
        <taxon>Eukaryota</taxon>
        <taxon>Metazoa</taxon>
        <taxon>Chordata</taxon>
        <taxon>Craniata</taxon>
        <taxon>Vertebrata</taxon>
        <taxon>Euteleostomi</taxon>
        <taxon>Mammalia</taxon>
        <taxon>Eutheria</taxon>
        <taxon>Laurasiatheria</taxon>
        <taxon>Artiodactyla</taxon>
        <taxon>Tylopoda</taxon>
        <taxon>Camelidae</taxon>
        <taxon>Camelus</taxon>
    </lineage>
</organism>
<dbReference type="Gene3D" id="1.25.10.10">
    <property type="entry name" value="Leucine-rich Repeat Variant"/>
    <property type="match status" value="1"/>
</dbReference>
<feature type="domain" description="Maestro/Maestro-like HEAT-repeats" evidence="1">
    <location>
        <begin position="71"/>
        <end position="308"/>
    </location>
</feature>
<name>A0A5N4CGP6_CAMDR</name>